<organism evidence="1">
    <name type="scientific">Navicula veneta</name>
    <dbReference type="NCBI Taxonomy" id="138539"/>
    <lineage>
        <taxon>Eukaryota</taxon>
        <taxon>Sar</taxon>
        <taxon>Stramenopiles</taxon>
        <taxon>Ochrophyta</taxon>
        <taxon>Bacillariophyta</taxon>
        <taxon>Bacillariophyceae</taxon>
        <taxon>Bacillariophycidae</taxon>
        <taxon>Naviculales</taxon>
        <taxon>Naviculaceae</taxon>
        <taxon>Navicula</taxon>
    </lineage>
</organism>
<reference evidence="1" key="1">
    <citation type="journal article" date="2021" name="Ecol Indic">
        <title>Morphological and molecular identification reveals that waters from an isolated oasis in Tamanrasset (extreme South of Algerian Sahara) are colonized by opportunistic and pollution-tolerant diatom species.</title>
        <authorList>
            <person name="Gastineau R."/>
            <person name="Hamedi C."/>
            <person name="Baba Hamed M.B."/>
            <person name="Abi-Ayad S.-M.E.-A."/>
            <person name="Bak M."/>
            <person name="Lemieux C."/>
            <person name="Turmel M."/>
            <person name="Dobosz S."/>
            <person name="Wrobel R.J."/>
            <person name="Kierzek A."/>
            <person name="Lange-Bertalot H."/>
            <person name="Witkowski A."/>
        </authorList>
    </citation>
    <scope>NUCLEOTIDE SEQUENCE</scope>
    <source>
        <strain evidence="1">SZCZR1826</strain>
    </source>
</reference>
<dbReference type="EMBL" id="MT383645">
    <property type="protein sequence ID" value="QWM93805.1"/>
    <property type="molecule type" value="Genomic_DNA"/>
</dbReference>
<geneLocation type="chloroplast" evidence="1"/>
<dbReference type="GeneID" id="67124068"/>
<gene>
    <name evidence="1" type="primary">orf166a</name>
</gene>
<sequence length="166" mass="19762">MKFNKKHYRELLQYSQNLRNLDEMPDDMWDQLSKYSAILWKHLDWEMKEIYADLMAKFLNGEISEGILKIEFVRLQKSQEQVHKSLESNLIILSTTSNPNLDNIADLISDLQSVLEEFAVESTFSLKDLQQLVIEKKYAEVEKQKKFQNYELIKEIYSNLKTYLDD</sequence>
<name>A0A8F1B8J2_9STRA</name>
<protein>
    <submittedName>
        <fullName evidence="1">Uncharacterized protein</fullName>
    </submittedName>
</protein>
<evidence type="ECO:0000313" key="1">
    <source>
        <dbReference type="EMBL" id="QWM93805.1"/>
    </source>
</evidence>
<accession>A0A8F1B8J2</accession>
<keyword evidence="1" id="KW-0150">Chloroplast</keyword>
<proteinExistence type="predicted"/>
<keyword evidence="1" id="KW-0934">Plastid</keyword>
<dbReference type="RefSeq" id="YP_010134315.1">
    <property type="nucleotide sequence ID" value="NC_056794.1"/>
</dbReference>
<dbReference type="AlphaFoldDB" id="A0A8F1B8J2"/>